<protein>
    <submittedName>
        <fullName evidence="1">Polyketide cyclase</fullName>
    </submittedName>
</protein>
<dbReference type="Proteomes" id="UP000189370">
    <property type="component" value="Unassembled WGS sequence"/>
</dbReference>
<dbReference type="SUPFAM" id="SSF55961">
    <property type="entry name" value="Bet v1-like"/>
    <property type="match status" value="1"/>
</dbReference>
<keyword evidence="2" id="KW-1185">Reference proteome</keyword>
<dbReference type="RefSeq" id="WP_076144611.1">
    <property type="nucleotide sequence ID" value="NZ_LWLN01000001.1"/>
</dbReference>
<accession>A0A1S8AV85</accession>
<comment type="caution">
    <text evidence="1">The sequence shown here is derived from an EMBL/GenBank/DDBJ whole genome shotgun (WGS) entry which is preliminary data.</text>
</comment>
<name>A0A1S8AV85_9EURY</name>
<organism evidence="1 2">
    <name type="scientific">Natrinema saccharevitans</name>
    <dbReference type="NCBI Taxonomy" id="301967"/>
    <lineage>
        <taxon>Archaea</taxon>
        <taxon>Methanobacteriati</taxon>
        <taxon>Methanobacteriota</taxon>
        <taxon>Stenosarchaea group</taxon>
        <taxon>Halobacteria</taxon>
        <taxon>Halobacteriales</taxon>
        <taxon>Natrialbaceae</taxon>
        <taxon>Natrinema</taxon>
    </lineage>
</organism>
<dbReference type="InterPro" id="IPR019587">
    <property type="entry name" value="Polyketide_cyclase/dehydratase"/>
</dbReference>
<evidence type="ECO:0000313" key="1">
    <source>
        <dbReference type="EMBL" id="OLZ40507.1"/>
    </source>
</evidence>
<dbReference type="OrthoDB" id="66844at2157"/>
<dbReference type="EMBL" id="LWLN01000001">
    <property type="protein sequence ID" value="OLZ40507.1"/>
    <property type="molecule type" value="Genomic_DNA"/>
</dbReference>
<dbReference type="CDD" id="cd07822">
    <property type="entry name" value="SRPBCC_4"/>
    <property type="match status" value="1"/>
</dbReference>
<gene>
    <name evidence="1" type="ORF">A6E15_05660</name>
</gene>
<dbReference type="PANTHER" id="PTHR36166:SF1">
    <property type="entry name" value="SRPBCC DOMAIN-CONTAINING PROTEIN"/>
    <property type="match status" value="1"/>
</dbReference>
<dbReference type="STRING" id="301967.A6E15_05660"/>
<dbReference type="PANTHER" id="PTHR36166">
    <property type="entry name" value="CHROMOSOME 9, WHOLE GENOME SHOTGUN SEQUENCE"/>
    <property type="match status" value="1"/>
</dbReference>
<dbReference type="Pfam" id="PF10604">
    <property type="entry name" value="Polyketide_cyc2"/>
    <property type="match status" value="1"/>
</dbReference>
<proteinExistence type="predicted"/>
<evidence type="ECO:0000313" key="2">
    <source>
        <dbReference type="Proteomes" id="UP000189370"/>
    </source>
</evidence>
<reference evidence="2" key="1">
    <citation type="submission" date="2016-04" db="EMBL/GenBank/DDBJ databases">
        <authorList>
            <person name="Chen S.-C."/>
            <person name="Lai M.-C."/>
        </authorList>
    </citation>
    <scope>NUCLEOTIDE SEQUENCE [LARGE SCALE GENOMIC DNA]</scope>
    <source>
        <strain evidence="2">AB14</strain>
    </source>
</reference>
<dbReference type="Gene3D" id="3.30.530.20">
    <property type="match status" value="1"/>
</dbReference>
<dbReference type="AlphaFoldDB" id="A0A1S8AV85"/>
<dbReference type="InterPro" id="IPR023393">
    <property type="entry name" value="START-like_dom_sf"/>
</dbReference>
<sequence>MNQVEAFVEIDAPPDIVWDALLTFDSYPEWDPLTRTIEGVAVDATDGPERGDAFAYRPRPVGPTVVAADPPRRLAWHDRLVVPFAYDRYHEFHLEPLENGRRTRLLQRETVRGALAGLAFDEARLERAFVAINEAIATRAERRVSADSSH</sequence>